<reference evidence="1" key="1">
    <citation type="submission" date="2024-06" db="EMBL/GenBank/DDBJ databases">
        <title>Sequencing and assembly of the genome of Dyadobacter sp. strain 676, a symbiont of Cyamopsis tetragonoloba.</title>
        <authorList>
            <person name="Guro P."/>
            <person name="Sazanova A."/>
            <person name="Kuznetsova I."/>
            <person name="Belimov A."/>
            <person name="Safronova V."/>
        </authorList>
    </citation>
    <scope>NUCLEOTIDE SEQUENCE</scope>
    <source>
        <strain evidence="1">676</strain>
    </source>
</reference>
<name>A0AAU8FLA9_9BACT</name>
<dbReference type="AlphaFoldDB" id="A0AAU8FLA9"/>
<dbReference type="SUPFAM" id="SSF75005">
    <property type="entry name" value="Arabinanase/levansucrase/invertase"/>
    <property type="match status" value="1"/>
</dbReference>
<protein>
    <recommendedName>
        <fullName evidence="2">Glycoside hydrolase family 32 protein</fullName>
    </recommendedName>
</protein>
<organism evidence="1">
    <name type="scientific">Dyadobacter sp. 676</name>
    <dbReference type="NCBI Taxonomy" id="3088362"/>
    <lineage>
        <taxon>Bacteria</taxon>
        <taxon>Pseudomonadati</taxon>
        <taxon>Bacteroidota</taxon>
        <taxon>Cytophagia</taxon>
        <taxon>Cytophagales</taxon>
        <taxon>Spirosomataceae</taxon>
        <taxon>Dyadobacter</taxon>
    </lineage>
</organism>
<proteinExistence type="predicted"/>
<dbReference type="InterPro" id="IPR023296">
    <property type="entry name" value="Glyco_hydro_beta-prop_sf"/>
</dbReference>
<accession>A0AAU8FLA9</accession>
<dbReference type="EMBL" id="CP159289">
    <property type="protein sequence ID" value="XCH24648.1"/>
    <property type="molecule type" value="Genomic_DNA"/>
</dbReference>
<sequence>MLKVQLKTTGSLLAVVLFGGFKGPGGKQPIALGDRREIFADRYLIGEMKGARFVMHAPRDEGPVMRFDQPWESDAPAYITILKDGDTYRAYYRGGHIRAGGKKEDNTCYAESKDGINWQKPSLGLVEANGSKANNIILEEAPFTHNFSPFIDKNPKARPEEKFKAFGGH</sequence>
<dbReference type="Gene3D" id="2.115.10.20">
    <property type="entry name" value="Glycosyl hydrolase domain, family 43"/>
    <property type="match status" value="1"/>
</dbReference>
<gene>
    <name evidence="1" type="ORF">ABV298_30890</name>
</gene>
<dbReference type="RefSeq" id="WP_353719963.1">
    <property type="nucleotide sequence ID" value="NZ_CP159289.1"/>
</dbReference>
<evidence type="ECO:0008006" key="2">
    <source>
        <dbReference type="Google" id="ProtNLM"/>
    </source>
</evidence>
<evidence type="ECO:0000313" key="1">
    <source>
        <dbReference type="EMBL" id="XCH24648.1"/>
    </source>
</evidence>